<feature type="region of interest" description="Disordered" evidence="1">
    <location>
        <begin position="91"/>
        <end position="136"/>
    </location>
</feature>
<dbReference type="Gene3D" id="3.90.70.200">
    <property type="entry name" value="Plus-3 domain"/>
    <property type="match status" value="1"/>
</dbReference>
<feature type="region of interest" description="Disordered" evidence="1">
    <location>
        <begin position="320"/>
        <end position="350"/>
    </location>
</feature>
<dbReference type="SUPFAM" id="SSF159042">
    <property type="entry name" value="Plus3-like"/>
    <property type="match status" value="1"/>
</dbReference>
<dbReference type="AlphaFoldDB" id="A0A8J5F6U5"/>
<name>A0A8J5F6U5_ZINOF</name>
<reference evidence="3 4" key="1">
    <citation type="submission" date="2020-08" db="EMBL/GenBank/DDBJ databases">
        <title>Plant Genome Project.</title>
        <authorList>
            <person name="Zhang R.-G."/>
        </authorList>
    </citation>
    <scope>NUCLEOTIDE SEQUENCE [LARGE SCALE GENOMIC DNA]</scope>
    <source>
        <tissue evidence="3">Rhizome</tissue>
    </source>
</reference>
<accession>A0A8J5F6U5</accession>
<feature type="compositionally biased region" description="Basic and acidic residues" evidence="1">
    <location>
        <begin position="320"/>
        <end position="337"/>
    </location>
</feature>
<dbReference type="PANTHER" id="PTHR38940">
    <property type="entry name" value="PLUS3 DOMAIN-CONTAINING PROTEIN"/>
    <property type="match status" value="1"/>
</dbReference>
<evidence type="ECO:0000259" key="2">
    <source>
        <dbReference type="SMART" id="SM00719"/>
    </source>
</evidence>
<proteinExistence type="predicted"/>
<comment type="caution">
    <text evidence="3">The sequence shown here is derived from an EMBL/GenBank/DDBJ whole genome shotgun (WGS) entry which is preliminary data.</text>
</comment>
<feature type="domain" description="Plus3" evidence="2">
    <location>
        <begin position="797"/>
        <end position="903"/>
    </location>
</feature>
<feature type="compositionally biased region" description="Basic and acidic residues" evidence="1">
    <location>
        <begin position="96"/>
        <end position="107"/>
    </location>
</feature>
<dbReference type="EMBL" id="JACMSC010000017">
    <property type="protein sequence ID" value="KAG6480377.1"/>
    <property type="molecule type" value="Genomic_DNA"/>
</dbReference>
<dbReference type="Proteomes" id="UP000734854">
    <property type="component" value="Unassembled WGS sequence"/>
</dbReference>
<evidence type="ECO:0000313" key="3">
    <source>
        <dbReference type="EMBL" id="KAG6480377.1"/>
    </source>
</evidence>
<dbReference type="InterPro" id="IPR036128">
    <property type="entry name" value="Plus3-like_sf"/>
</dbReference>
<dbReference type="Pfam" id="PF03126">
    <property type="entry name" value="Plus-3"/>
    <property type="match status" value="1"/>
</dbReference>
<keyword evidence="4" id="KW-1185">Reference proteome</keyword>
<dbReference type="GO" id="GO:0003677">
    <property type="term" value="F:DNA binding"/>
    <property type="evidence" value="ECO:0007669"/>
    <property type="project" value="InterPro"/>
</dbReference>
<evidence type="ECO:0000313" key="4">
    <source>
        <dbReference type="Proteomes" id="UP000734854"/>
    </source>
</evidence>
<dbReference type="InterPro" id="IPR004343">
    <property type="entry name" value="Plus-3_dom"/>
</dbReference>
<gene>
    <name evidence="3" type="ORF">ZIOFF_063877</name>
</gene>
<dbReference type="PANTHER" id="PTHR38940:SF4">
    <property type="entry name" value="OS01G0775100 PROTEIN"/>
    <property type="match status" value="1"/>
</dbReference>
<protein>
    <recommendedName>
        <fullName evidence="2">Plus3 domain-containing protein</fullName>
    </recommendedName>
</protein>
<evidence type="ECO:0000256" key="1">
    <source>
        <dbReference type="SAM" id="MobiDB-lite"/>
    </source>
</evidence>
<dbReference type="SMART" id="SM00719">
    <property type="entry name" value="Plus3"/>
    <property type="match status" value="1"/>
</dbReference>
<sequence length="986" mass="110735">MRDMKHVEFVEPYSDSGLDKETGAGANAASGVEMTLIASTPLSELIWTPEEGLSLKYTDYSKAENKVPFLWKEEPFNTIISTSYCNNGGEFSTSEDSTKHSTHDSPKNADAVTIVDSHTRPSHLPLPSSRRMPQQNSRSFGDLKLVKEINEAHFDLNQTVRNDVGTTSAKDAINNIVDKITYPVMESDFATTAGILNEPEAGIDVSRKNAKCSFVGVSGSHHLVSAKNGKSISNVRSTDQKYTDSAIGDHKYDNFNKLDNLSCLLVHGGQNLCGSKSKVSCQNNVASVAHHCCKCKTLHANTEYETAEFIHRKLEKGKEKVLHDEDYDSHSKEKESDTESAESCNSKRMTSKRNHSYTFDMKISEGFKRMKRDNNEGFKRMNRENNEDPCSGSLIKKPSSFINWMSTIASNFSRKTSLSLLPQCYNSMNENFGALRVLHEKSDQEVLSRTVGFNSFFQALYSPNFMLTNTIADGDYQRKVSMSGARKVMRDQNKESRNGAMGNFSQFKVNKPTLQRNISRTFHAGADQQYRLKDLNASVNIVCGGNASKSHNQDSSAEKNSYPVEDFPAIMINLSASSTKMCEQLKQSTENGFHLKERNNLISSDKRVCIGAKENENVGPSSDRRFPMNLIYNDKNSFSDNLWITHFLQKASSPALNSVTCNLSLNDNVNTSRKSFNDVGKNYMQSLGTHEQHLNSCKSAVEGFRMDNKSLISKSHFPERIVPPTVEVYEDRLAESLMKIKQKTSRHLDNEEKGSQIIPLCNSIVPLPDVTKEQLGIFKAIRGLHLSRTILIRRRPSCSVGQLLMVDILRKDYSVKDRCFFRWMKSRKLSNSLEGFFLRLRLGKWEKGPGGTGYKVARIISAKHENCLSVRIGNLKCSLECCFVSNHDFLEEELKTWWLSSTLEADIELPCMEELSRKLKEREELGLQLAGGTSQTMSSVTVSFCWWDFTNRDNEVARLQTSGTIVSPNLALSSPRVGMQTNQVFS</sequence>
<organism evidence="3 4">
    <name type="scientific">Zingiber officinale</name>
    <name type="common">Ginger</name>
    <name type="synonym">Amomum zingiber</name>
    <dbReference type="NCBI Taxonomy" id="94328"/>
    <lineage>
        <taxon>Eukaryota</taxon>
        <taxon>Viridiplantae</taxon>
        <taxon>Streptophyta</taxon>
        <taxon>Embryophyta</taxon>
        <taxon>Tracheophyta</taxon>
        <taxon>Spermatophyta</taxon>
        <taxon>Magnoliopsida</taxon>
        <taxon>Liliopsida</taxon>
        <taxon>Zingiberales</taxon>
        <taxon>Zingiberaceae</taxon>
        <taxon>Zingiber</taxon>
    </lineage>
</organism>